<dbReference type="PANTHER" id="PTHR35011:SF2">
    <property type="entry name" value="2,3-DIKETO-L-GULONATE TRAP TRANSPORTER SMALL PERMEASE PROTEIN YIAM"/>
    <property type="match status" value="1"/>
</dbReference>
<organism evidence="11 12">
    <name type="scientific">Azohydromonas lata</name>
    <dbReference type="NCBI Taxonomy" id="45677"/>
    <lineage>
        <taxon>Bacteria</taxon>
        <taxon>Pseudomonadati</taxon>
        <taxon>Pseudomonadota</taxon>
        <taxon>Betaproteobacteria</taxon>
        <taxon>Burkholderiales</taxon>
        <taxon>Sphaerotilaceae</taxon>
        <taxon>Azohydromonas</taxon>
    </lineage>
</organism>
<comment type="subunit">
    <text evidence="9">The complex comprises the extracytoplasmic solute receptor protein and the two transmembrane proteins.</text>
</comment>
<feature type="non-terminal residue" evidence="11">
    <location>
        <position position="78"/>
    </location>
</feature>
<feature type="transmembrane region" description="Helical" evidence="9">
    <location>
        <begin position="27"/>
        <end position="50"/>
    </location>
</feature>
<evidence type="ECO:0000256" key="5">
    <source>
        <dbReference type="ARBA" id="ARBA00022692"/>
    </source>
</evidence>
<evidence type="ECO:0000256" key="6">
    <source>
        <dbReference type="ARBA" id="ARBA00022989"/>
    </source>
</evidence>
<feature type="non-terminal residue" evidence="11">
    <location>
        <position position="1"/>
    </location>
</feature>
<evidence type="ECO:0000256" key="9">
    <source>
        <dbReference type="RuleBase" id="RU369079"/>
    </source>
</evidence>
<evidence type="ECO:0000256" key="4">
    <source>
        <dbReference type="ARBA" id="ARBA00022519"/>
    </source>
</evidence>
<feature type="transmembrane region" description="Helical" evidence="9">
    <location>
        <begin position="57"/>
        <end position="77"/>
    </location>
</feature>
<evidence type="ECO:0000256" key="7">
    <source>
        <dbReference type="ARBA" id="ARBA00023136"/>
    </source>
</evidence>
<keyword evidence="2 9" id="KW-0813">Transport</keyword>
<evidence type="ECO:0000256" key="2">
    <source>
        <dbReference type="ARBA" id="ARBA00022448"/>
    </source>
</evidence>
<comment type="caution">
    <text evidence="11">The sequence shown here is derived from an EMBL/GenBank/DDBJ whole genome shotgun (WGS) entry which is preliminary data.</text>
</comment>
<feature type="domain" description="Tripartite ATP-independent periplasmic transporters DctQ component" evidence="10">
    <location>
        <begin position="2"/>
        <end position="75"/>
    </location>
</feature>
<evidence type="ECO:0000256" key="1">
    <source>
        <dbReference type="ARBA" id="ARBA00004429"/>
    </source>
</evidence>
<comment type="caution">
    <text evidence="9">Lacks conserved residue(s) required for the propagation of feature annotation.</text>
</comment>
<dbReference type="InterPro" id="IPR007387">
    <property type="entry name" value="TRAP_DctQ"/>
</dbReference>
<dbReference type="Proteomes" id="UP001293718">
    <property type="component" value="Unassembled WGS sequence"/>
</dbReference>
<evidence type="ECO:0000313" key="11">
    <source>
        <dbReference type="EMBL" id="MDZ5461864.1"/>
    </source>
</evidence>
<dbReference type="InterPro" id="IPR055348">
    <property type="entry name" value="DctQ"/>
</dbReference>
<name>A0ABU5ISH3_9BURK</name>
<keyword evidence="4 9" id="KW-0997">Cell inner membrane</keyword>
<keyword evidence="12" id="KW-1185">Reference proteome</keyword>
<comment type="similarity">
    <text evidence="8 9">Belongs to the TRAP transporter small permease family.</text>
</comment>
<keyword evidence="3" id="KW-1003">Cell membrane</keyword>
<evidence type="ECO:0000256" key="8">
    <source>
        <dbReference type="ARBA" id="ARBA00038436"/>
    </source>
</evidence>
<comment type="subcellular location">
    <subcellularLocation>
        <location evidence="1 9">Cell inner membrane</location>
        <topology evidence="1 9">Multi-pass membrane protein</topology>
    </subcellularLocation>
</comment>
<dbReference type="RefSeq" id="WP_322468920.1">
    <property type="nucleotide sequence ID" value="NZ_JAXOJX010000275.1"/>
</dbReference>
<gene>
    <name evidence="11" type="ORF">SM757_35370</name>
</gene>
<evidence type="ECO:0000313" key="12">
    <source>
        <dbReference type="Proteomes" id="UP001293718"/>
    </source>
</evidence>
<dbReference type="PANTHER" id="PTHR35011">
    <property type="entry name" value="2,3-DIKETO-L-GULONATE TRAP TRANSPORTER SMALL PERMEASE PROTEIN YIAM"/>
    <property type="match status" value="1"/>
</dbReference>
<keyword evidence="6 9" id="KW-1133">Transmembrane helix</keyword>
<evidence type="ECO:0000256" key="3">
    <source>
        <dbReference type="ARBA" id="ARBA00022475"/>
    </source>
</evidence>
<comment type="function">
    <text evidence="9">Part of the tripartite ATP-independent periplasmic (TRAP) transport system.</text>
</comment>
<keyword evidence="7 9" id="KW-0472">Membrane</keyword>
<keyword evidence="5 9" id="KW-0812">Transmembrane</keyword>
<evidence type="ECO:0000259" key="10">
    <source>
        <dbReference type="Pfam" id="PF04290"/>
    </source>
</evidence>
<sequence length="78" mass="8099">ILSANVALRYAAGTSIAWASELPELMFPWMIMAGVVLAAQHGSHIAVVLVTQKLAPAVRRGVLTLGSLIVAGLYGTLA</sequence>
<dbReference type="Pfam" id="PF04290">
    <property type="entry name" value="DctQ"/>
    <property type="match status" value="1"/>
</dbReference>
<reference evidence="11 12" key="1">
    <citation type="submission" date="2023-11" db="EMBL/GenBank/DDBJ databases">
        <title>Draft genome of Azohydromonas lata strain H1 (DSM1123), a polyhydroxyalkanoate producer.</title>
        <authorList>
            <person name="Traversa D."/>
            <person name="D'Addabbo P."/>
            <person name="Pazzani C."/>
            <person name="Manzari C."/>
            <person name="Chiara M."/>
            <person name="Scrascia M."/>
        </authorList>
    </citation>
    <scope>NUCLEOTIDE SEQUENCE [LARGE SCALE GENOMIC DNA]</scope>
    <source>
        <strain evidence="11 12">H1</strain>
    </source>
</reference>
<protein>
    <recommendedName>
        <fullName evidence="9">TRAP transporter small permease protein</fullName>
    </recommendedName>
</protein>
<accession>A0ABU5ISH3</accession>
<proteinExistence type="inferred from homology"/>
<dbReference type="EMBL" id="JAXOJX010000275">
    <property type="protein sequence ID" value="MDZ5461864.1"/>
    <property type="molecule type" value="Genomic_DNA"/>
</dbReference>